<reference evidence="2 3" key="1">
    <citation type="journal article" date="2018" name="Sci. Rep.">
        <title>Genome sequence of the cauliflower mushroom Sparassis crispa (Hanabiratake) and its association with beneficial usage.</title>
        <authorList>
            <person name="Kiyama R."/>
            <person name="Furutani Y."/>
            <person name="Kawaguchi K."/>
            <person name="Nakanishi T."/>
        </authorList>
    </citation>
    <scope>NUCLEOTIDE SEQUENCE [LARGE SCALE GENOMIC DNA]</scope>
</reference>
<dbReference type="InParanoid" id="A0A401G4P1"/>
<evidence type="ECO:0000313" key="2">
    <source>
        <dbReference type="EMBL" id="GBE77133.1"/>
    </source>
</evidence>
<dbReference type="GeneID" id="38774050"/>
<dbReference type="EMBL" id="BFAD01000001">
    <property type="protein sequence ID" value="GBE77133.1"/>
    <property type="molecule type" value="Genomic_DNA"/>
</dbReference>
<proteinExistence type="predicted"/>
<organism evidence="2 3">
    <name type="scientific">Sparassis crispa</name>
    <dbReference type="NCBI Taxonomy" id="139825"/>
    <lineage>
        <taxon>Eukaryota</taxon>
        <taxon>Fungi</taxon>
        <taxon>Dikarya</taxon>
        <taxon>Basidiomycota</taxon>
        <taxon>Agaricomycotina</taxon>
        <taxon>Agaricomycetes</taxon>
        <taxon>Polyporales</taxon>
        <taxon>Sparassidaceae</taxon>
        <taxon>Sparassis</taxon>
    </lineage>
</organism>
<name>A0A401G4P1_9APHY</name>
<evidence type="ECO:0000256" key="1">
    <source>
        <dbReference type="SAM" id="MobiDB-lite"/>
    </source>
</evidence>
<sequence>MLHSISPCLPSTLLDPRRPAAANNGAPVITSASTFRLALPQTVERKHSAVRLLSEVEGQLSHAVVAPATAVQQRPAAPPRGRGGPSKPLSTSPHPPSALFDPRRPTAANDGDAVGASATAVRRRLSAPTTALPRPRGAPGSLSTSPHPPSAVFDPRRPTAANDSHAVQRWPRHKSAKASGGLSPPPCTLPRPSSTRAGPRRRTTAAWCNDAARQVCQGPGDLSPSPRTSLGPFQPAQAHSDERWPRDATTAPPQVCQGPGQPLH</sequence>
<keyword evidence="3" id="KW-1185">Reference proteome</keyword>
<dbReference type="AlphaFoldDB" id="A0A401G4P1"/>
<comment type="caution">
    <text evidence="2">The sequence shown here is derived from an EMBL/GenBank/DDBJ whole genome shotgun (WGS) entry which is preliminary data.</text>
</comment>
<feature type="compositionally biased region" description="Low complexity" evidence="1">
    <location>
        <begin position="65"/>
        <end position="75"/>
    </location>
</feature>
<protein>
    <submittedName>
        <fullName evidence="2">Uncharacterized protein</fullName>
    </submittedName>
</protein>
<feature type="region of interest" description="Disordered" evidence="1">
    <location>
        <begin position="65"/>
        <end position="264"/>
    </location>
</feature>
<accession>A0A401G4P1</accession>
<gene>
    <name evidence="2" type="ORF">SCP_0100050</name>
</gene>
<dbReference type="Proteomes" id="UP000287166">
    <property type="component" value="Unassembled WGS sequence"/>
</dbReference>
<dbReference type="RefSeq" id="XP_027608046.1">
    <property type="nucleotide sequence ID" value="XM_027752245.1"/>
</dbReference>
<evidence type="ECO:0000313" key="3">
    <source>
        <dbReference type="Proteomes" id="UP000287166"/>
    </source>
</evidence>